<feature type="region of interest" description="Disordered" evidence="1">
    <location>
        <begin position="198"/>
        <end position="219"/>
    </location>
</feature>
<accession>A0ABN9JP37</accession>
<evidence type="ECO:0000313" key="2">
    <source>
        <dbReference type="EMBL" id="CAJ0817780.1"/>
    </source>
</evidence>
<dbReference type="EMBL" id="CATZLL010000011">
    <property type="protein sequence ID" value="CAJ0817780.1"/>
    <property type="molecule type" value="Genomic_DNA"/>
</dbReference>
<dbReference type="RefSeq" id="WP_316681689.1">
    <property type="nucleotide sequence ID" value="NZ_CATZLL010000011.1"/>
</dbReference>
<proteinExistence type="predicted"/>
<dbReference type="Proteomes" id="UP001189757">
    <property type="component" value="Unassembled WGS sequence"/>
</dbReference>
<sequence length="219" mass="23783">MKALFQQLETDGLVTITQRADWLVDVAALASLQAVACHPEMLGIVCQLLGPNISVRRALVLPDSALSQAIGTTPLDPYVPRAGAPMYSIGAILCMEATRGSNTGEHIALETGDVVLIDRRSPRAVAFAESVQLRRGMYLEYALRWLAPCPRQTPVLLNEASTDAERQLFSNHGFWNTFGPQPADVPLAAWMKSNGITRQGHADPHAKLPTTVSGPRYEV</sequence>
<reference evidence="2 3" key="1">
    <citation type="submission" date="2023-07" db="EMBL/GenBank/DDBJ databases">
        <authorList>
            <person name="Peeters C."/>
        </authorList>
    </citation>
    <scope>NUCLEOTIDE SEQUENCE [LARGE SCALE GENOMIC DNA]</scope>
    <source>
        <strain evidence="2 3">LMG 18101</strain>
    </source>
</reference>
<gene>
    <name evidence="2" type="ORF">LMG18101_03386</name>
</gene>
<evidence type="ECO:0000313" key="3">
    <source>
        <dbReference type="Proteomes" id="UP001189757"/>
    </source>
</evidence>
<evidence type="ECO:0000256" key="1">
    <source>
        <dbReference type="SAM" id="MobiDB-lite"/>
    </source>
</evidence>
<protein>
    <submittedName>
        <fullName evidence="2">Uncharacterized protein</fullName>
    </submittedName>
</protein>
<comment type="caution">
    <text evidence="2">The sequence shown here is derived from an EMBL/GenBank/DDBJ whole genome shotgun (WGS) entry which is preliminary data.</text>
</comment>
<organism evidence="2 3">
    <name type="scientific">Ralstonia flaminis</name>
    <dbReference type="NCBI Taxonomy" id="3058597"/>
    <lineage>
        <taxon>Bacteria</taxon>
        <taxon>Pseudomonadati</taxon>
        <taxon>Pseudomonadota</taxon>
        <taxon>Betaproteobacteria</taxon>
        <taxon>Burkholderiales</taxon>
        <taxon>Burkholderiaceae</taxon>
        <taxon>Ralstonia</taxon>
    </lineage>
</organism>
<keyword evidence="3" id="KW-1185">Reference proteome</keyword>
<name>A0ABN9JP37_9RALS</name>